<evidence type="ECO:0000313" key="2">
    <source>
        <dbReference type="EMBL" id="MSS14641.1"/>
    </source>
</evidence>
<organism evidence="2 3">
    <name type="scientific">Porcincola intestinalis</name>
    <dbReference type="NCBI Taxonomy" id="2606632"/>
    <lineage>
        <taxon>Bacteria</taxon>
        <taxon>Bacillati</taxon>
        <taxon>Bacillota</taxon>
        <taxon>Clostridia</taxon>
        <taxon>Lachnospirales</taxon>
        <taxon>Lachnospiraceae</taxon>
        <taxon>Porcincola</taxon>
    </lineage>
</organism>
<dbReference type="InterPro" id="IPR013325">
    <property type="entry name" value="RNA_pol_sigma_r2"/>
</dbReference>
<dbReference type="GO" id="GO:0003700">
    <property type="term" value="F:DNA-binding transcription factor activity"/>
    <property type="evidence" value="ECO:0007669"/>
    <property type="project" value="InterPro"/>
</dbReference>
<dbReference type="PROSITE" id="PS00715">
    <property type="entry name" value="SIGMA70_1"/>
    <property type="match status" value="1"/>
</dbReference>
<dbReference type="Gene3D" id="1.20.120.1810">
    <property type="match status" value="1"/>
</dbReference>
<sequence length="268" mass="30284">MTDETRAFRTRLEELTHEAKENGNRISVQQVREKLKDTGIDETKLQMVCSYLDMMSVEVYDEDMPEAASGAGDEHVRSLEHYLDELAALPQMDEVEELTLFHMAAEGHEEARARLTERYLQTVCDLAGEIEARETGKDPENRLPAGAERLNLEGEFTAEDLVQEGNVGLLMALENLQHQESLAAYRAVLLNEVTSYLEGVVEAQKAERKSDQRILNRMNQLADASHDLEQELDRKPSLEELSAYLDLPAEEIQDLLRVGGEKLKADDL</sequence>
<gene>
    <name evidence="2" type="ORF">FYJ35_06230</name>
</gene>
<dbReference type="GO" id="GO:0006352">
    <property type="term" value="P:DNA-templated transcription initiation"/>
    <property type="evidence" value="ECO:0007669"/>
    <property type="project" value="InterPro"/>
</dbReference>
<dbReference type="GO" id="GO:0003677">
    <property type="term" value="F:DNA binding"/>
    <property type="evidence" value="ECO:0007669"/>
    <property type="project" value="InterPro"/>
</dbReference>
<proteinExistence type="predicted"/>
<keyword evidence="3" id="KW-1185">Reference proteome</keyword>
<dbReference type="SUPFAM" id="SSF88946">
    <property type="entry name" value="Sigma2 domain of RNA polymerase sigma factors"/>
    <property type="match status" value="1"/>
</dbReference>
<dbReference type="RefSeq" id="WP_154524661.1">
    <property type="nucleotide sequence ID" value="NZ_VULZ01000005.1"/>
</dbReference>
<dbReference type="Pfam" id="PF03979">
    <property type="entry name" value="Sigma70_r1_1"/>
    <property type="match status" value="1"/>
</dbReference>
<dbReference type="InterPro" id="IPR000943">
    <property type="entry name" value="RNA_pol_sigma70"/>
</dbReference>
<reference evidence="2 3" key="1">
    <citation type="submission" date="2019-08" db="EMBL/GenBank/DDBJ databases">
        <title>In-depth cultivation of the pig gut microbiome towards novel bacterial diversity and tailored functional studies.</title>
        <authorList>
            <person name="Wylensek D."/>
            <person name="Hitch T.C.A."/>
            <person name="Clavel T."/>
        </authorList>
    </citation>
    <scope>NUCLEOTIDE SEQUENCE [LARGE SCALE GENOMIC DNA]</scope>
    <source>
        <strain evidence="2 3">Oil+RF-744-WCA-WT-11</strain>
    </source>
</reference>
<dbReference type="SUPFAM" id="SSF88659">
    <property type="entry name" value="Sigma3 and sigma4 domains of RNA polymerase sigma factors"/>
    <property type="match status" value="1"/>
</dbReference>
<feature type="domain" description="RNA polymerase sigma-70" evidence="1">
    <location>
        <begin position="160"/>
        <end position="173"/>
    </location>
</feature>
<evidence type="ECO:0000313" key="3">
    <source>
        <dbReference type="Proteomes" id="UP000481852"/>
    </source>
</evidence>
<dbReference type="Pfam" id="PF04539">
    <property type="entry name" value="Sigma70_r3"/>
    <property type="match status" value="1"/>
</dbReference>
<dbReference type="AlphaFoldDB" id="A0A6L5X2R8"/>
<dbReference type="InterPro" id="IPR036388">
    <property type="entry name" value="WH-like_DNA-bd_sf"/>
</dbReference>
<protein>
    <recommendedName>
        <fullName evidence="1">RNA polymerase sigma-70 domain-containing protein</fullName>
    </recommendedName>
</protein>
<name>A0A6L5X2R8_9FIRM</name>
<dbReference type="InterPro" id="IPR007624">
    <property type="entry name" value="RNA_pol_sigma70_r3"/>
</dbReference>
<dbReference type="InterPro" id="IPR007127">
    <property type="entry name" value="RNA_pol_sigma_70_r1_1"/>
</dbReference>
<accession>A0A6L5X2R8</accession>
<dbReference type="Proteomes" id="UP000481852">
    <property type="component" value="Unassembled WGS sequence"/>
</dbReference>
<dbReference type="Gene3D" id="1.10.10.10">
    <property type="entry name" value="Winged helix-like DNA-binding domain superfamily/Winged helix DNA-binding domain"/>
    <property type="match status" value="1"/>
</dbReference>
<comment type="caution">
    <text evidence="2">The sequence shown here is derived from an EMBL/GenBank/DDBJ whole genome shotgun (WGS) entry which is preliminary data.</text>
</comment>
<evidence type="ECO:0000259" key="1">
    <source>
        <dbReference type="PROSITE" id="PS00715"/>
    </source>
</evidence>
<dbReference type="EMBL" id="VULZ01000005">
    <property type="protein sequence ID" value="MSS14641.1"/>
    <property type="molecule type" value="Genomic_DNA"/>
</dbReference>
<dbReference type="InterPro" id="IPR013324">
    <property type="entry name" value="RNA_pol_sigma_r3/r4-like"/>
</dbReference>